<reference evidence="2" key="2">
    <citation type="submission" date="2025-09" db="UniProtKB">
        <authorList>
            <consortium name="Ensembl"/>
        </authorList>
    </citation>
    <scope>IDENTIFICATION</scope>
</reference>
<evidence type="ECO:0000313" key="3">
    <source>
        <dbReference type="Proteomes" id="UP000264820"/>
    </source>
</evidence>
<keyword evidence="3" id="KW-1185">Reference proteome</keyword>
<feature type="compositionally biased region" description="Basic and acidic residues" evidence="1">
    <location>
        <begin position="1168"/>
        <end position="1190"/>
    </location>
</feature>
<feature type="compositionally biased region" description="Low complexity" evidence="1">
    <location>
        <begin position="46"/>
        <end position="58"/>
    </location>
</feature>
<feature type="compositionally biased region" description="Polar residues" evidence="1">
    <location>
        <begin position="229"/>
        <end position="246"/>
    </location>
</feature>
<evidence type="ECO:0000256" key="1">
    <source>
        <dbReference type="SAM" id="MobiDB-lite"/>
    </source>
</evidence>
<dbReference type="AlphaFoldDB" id="A0A3Q2Y8W0"/>
<feature type="region of interest" description="Disordered" evidence="1">
    <location>
        <begin position="1051"/>
        <end position="1075"/>
    </location>
</feature>
<dbReference type="STRING" id="109280.ENSHCOP00000014214"/>
<dbReference type="GO" id="GO:1903589">
    <property type="term" value="P:positive regulation of blood vessel endothelial cell proliferation involved in sprouting angiogenesis"/>
    <property type="evidence" value="ECO:0007669"/>
    <property type="project" value="TreeGrafter"/>
</dbReference>
<feature type="region of interest" description="Disordered" evidence="1">
    <location>
        <begin position="185"/>
        <end position="216"/>
    </location>
</feature>
<feature type="compositionally biased region" description="Basic and acidic residues" evidence="1">
    <location>
        <begin position="1125"/>
        <end position="1161"/>
    </location>
</feature>
<feature type="compositionally biased region" description="Polar residues" evidence="1">
    <location>
        <begin position="673"/>
        <end position="685"/>
    </location>
</feature>
<feature type="compositionally biased region" description="Polar residues" evidence="1">
    <location>
        <begin position="609"/>
        <end position="624"/>
    </location>
</feature>
<feature type="region of interest" description="Disordered" evidence="1">
    <location>
        <begin position="609"/>
        <end position="729"/>
    </location>
</feature>
<feature type="region of interest" description="Disordered" evidence="1">
    <location>
        <begin position="229"/>
        <end position="324"/>
    </location>
</feature>
<dbReference type="Proteomes" id="UP000264820">
    <property type="component" value="Unplaced"/>
</dbReference>
<feature type="compositionally biased region" description="Low complexity" evidence="1">
    <location>
        <begin position="712"/>
        <end position="724"/>
    </location>
</feature>
<dbReference type="InterPro" id="IPR028221">
    <property type="entry name" value="JCAD"/>
</dbReference>
<feature type="region of interest" description="Disordered" evidence="1">
    <location>
        <begin position="1"/>
        <end position="68"/>
    </location>
</feature>
<feature type="compositionally biased region" description="Polar residues" evidence="1">
    <location>
        <begin position="643"/>
        <end position="662"/>
    </location>
</feature>
<name>A0A3Q2Y8W0_HIPCM</name>
<protein>
    <submittedName>
        <fullName evidence="2">Junctional cadherin 5 associated a</fullName>
    </submittedName>
</protein>
<reference evidence="2" key="1">
    <citation type="submission" date="2025-08" db="UniProtKB">
        <authorList>
            <consortium name="Ensembl"/>
        </authorList>
    </citation>
    <scope>IDENTIFICATION</scope>
</reference>
<dbReference type="OMA" id="CPEQVAF"/>
<proteinExistence type="predicted"/>
<dbReference type="Ensembl" id="ENSHCOT00000021754.1">
    <property type="protein sequence ID" value="ENSHCOP00000014214.1"/>
    <property type="gene ID" value="ENSHCOG00000017530.1"/>
</dbReference>
<dbReference type="GO" id="GO:0005912">
    <property type="term" value="C:adherens junction"/>
    <property type="evidence" value="ECO:0007669"/>
    <property type="project" value="TreeGrafter"/>
</dbReference>
<dbReference type="PANTHER" id="PTHR34757">
    <property type="entry name" value="JUNCTIONAL PROTEIN ASSOCIATED WITH CORONARY ARTERY DISEASE"/>
    <property type="match status" value="1"/>
</dbReference>
<accession>A0A3Q2Y8W0</accession>
<feature type="compositionally biased region" description="Basic and acidic residues" evidence="1">
    <location>
        <begin position="995"/>
        <end position="1024"/>
    </location>
</feature>
<feature type="compositionally biased region" description="Low complexity" evidence="1">
    <location>
        <begin position="686"/>
        <end position="699"/>
    </location>
</feature>
<feature type="region of interest" description="Disordered" evidence="1">
    <location>
        <begin position="958"/>
        <end position="1033"/>
    </location>
</feature>
<feature type="region of interest" description="Disordered" evidence="1">
    <location>
        <begin position="1121"/>
        <end position="1190"/>
    </location>
</feature>
<dbReference type="Pfam" id="PF15351">
    <property type="entry name" value="JCAD"/>
    <property type="match status" value="4"/>
</dbReference>
<dbReference type="GO" id="GO:0032587">
    <property type="term" value="C:ruffle membrane"/>
    <property type="evidence" value="ECO:0007669"/>
    <property type="project" value="TreeGrafter"/>
</dbReference>
<dbReference type="PANTHER" id="PTHR34757:SF2">
    <property type="entry name" value="JUNCTIONAL CADHERIN 5-ASSOCIATED A"/>
    <property type="match status" value="1"/>
</dbReference>
<feature type="compositionally biased region" description="Polar residues" evidence="1">
    <location>
        <begin position="7"/>
        <end position="19"/>
    </location>
</feature>
<sequence>MAGQKNLHPSSNSAFSRLGSSPTPQQASQPSEQRVSSPSKHDSGDPNTSSPKKSNSSPPECPEQVAFGQFLLKPVNRRPFDAIGELETINKEMEDTISKRRHVGRSVDDLDGMNKRNGRYRSGPHFLTGLEAGREARSLPPTLTEKAVIKIRSKSFPSANDLESVGTRQTFSRPQTNIPFTDEICAIPSPGGRRDAPSLPQHSNSNRLYRQDIPVPQESLLRDVGLTVYTETPSGGGETTQRSLPVSRSLDHADLTVQTKAKSQSMPRMLRPESLRVNGHPLSHQDLYRAPRWPENGRPASANQLSVTPKPRFTRPPRPPSYEMHQQIRGSCELLSGRDSVISHTRDRTPIPIIRTGDAPLDYFAQDSGPPGYIPPPSYKRAPVIIGGRRGYGEIAVDYRYRGDVYQQIHVAPDGTHWITRHPAGSWSESSRERCIAGHKQLHPVCTSQEHPGGKVQYISFDDPRIRHISSRWHSHLHKATVDHFSATDQNCNTYSKNRRPPPSPSSAFQAPVRRAASRQGSSLDQVFAETITQVKKIVPESGLDNNRNTKRRVSETIFCLVLVHYSHFHTTSTSSLRNSKRAPLRKEIIDAWALQANEDKEMCYSGSWPGNQYRNQETQTGSPLTVVKSPELQSPPGAQEPVHSSSDTPTDSGVGTDNGSSYGYPMAGQKNLHPSSNSAFSRLGSSPTPQQASQPSEQRVSSPSKHDSGDPNTSSPKKSNSSPPECPEQVAFGQFLLKPVNRRPFDAIGELETINKEMEDTISKSGGGETTQRSLPVSRSLDHADLTVQLSSECGAVHVKNCDRAEHSFDLELQDKVETETKAQLDKMPQSKSELNLSINGSRSEMFQLPKSHSSPLVTQLTEEVSHAFKENGNDKYCHSEPLKYNTNESTIADVHLETLLTQEKANALPAEDLSSLYEVQCAKGIPENESIEQRAARILGIPVPMETLGVSEKNDDAETQIDETPHSPGEGEHNVLEGPEQVEQGSAILLGTEMKEVQVSKLGKDRNEDSKQKHNNNHHDGEHSEEDVTQSAVVLDLPEFPPCRLSLSLPVTPDEKLPLRKGEKKCSTTQPSRKFIEALQDKLSSSANISGTSLGRSTTDRIARLKELQSVSRIRRLSLKGSDSSRDCNSEERDGDRRENLVEGEATREVEEKQEHEEGPNAQIGRRKEEDVDSSVEHSYDPSRVERV</sequence>
<feature type="compositionally biased region" description="Polar residues" evidence="1">
    <location>
        <begin position="256"/>
        <end position="266"/>
    </location>
</feature>
<dbReference type="GeneTree" id="ENSGT00940000166891"/>
<feature type="compositionally biased region" description="Basic and acidic residues" evidence="1">
    <location>
        <begin position="1055"/>
        <end position="1068"/>
    </location>
</feature>
<feature type="compositionally biased region" description="Basic and acidic residues" evidence="1">
    <location>
        <begin position="965"/>
        <end position="977"/>
    </location>
</feature>
<organism evidence="2 3">
    <name type="scientific">Hippocampus comes</name>
    <name type="common">Tiger tail seahorse</name>
    <dbReference type="NCBI Taxonomy" id="109280"/>
    <lineage>
        <taxon>Eukaryota</taxon>
        <taxon>Metazoa</taxon>
        <taxon>Chordata</taxon>
        <taxon>Craniata</taxon>
        <taxon>Vertebrata</taxon>
        <taxon>Euteleostomi</taxon>
        <taxon>Actinopterygii</taxon>
        <taxon>Neopterygii</taxon>
        <taxon>Teleostei</taxon>
        <taxon>Neoteleostei</taxon>
        <taxon>Acanthomorphata</taxon>
        <taxon>Syngnathiaria</taxon>
        <taxon>Syngnathiformes</taxon>
        <taxon>Syngnathoidei</taxon>
        <taxon>Syngnathidae</taxon>
        <taxon>Hippocampus</taxon>
    </lineage>
</organism>
<evidence type="ECO:0000313" key="2">
    <source>
        <dbReference type="Ensembl" id="ENSHCOP00000014214.1"/>
    </source>
</evidence>
<feature type="compositionally biased region" description="Low complexity" evidence="1">
    <location>
        <begin position="20"/>
        <end position="33"/>
    </location>
</feature>